<organism evidence="5 6">
    <name type="scientific">Dendrobium catenatum</name>
    <dbReference type="NCBI Taxonomy" id="906689"/>
    <lineage>
        <taxon>Eukaryota</taxon>
        <taxon>Viridiplantae</taxon>
        <taxon>Streptophyta</taxon>
        <taxon>Embryophyta</taxon>
        <taxon>Tracheophyta</taxon>
        <taxon>Spermatophyta</taxon>
        <taxon>Magnoliopsida</taxon>
        <taxon>Liliopsida</taxon>
        <taxon>Asparagales</taxon>
        <taxon>Orchidaceae</taxon>
        <taxon>Epidendroideae</taxon>
        <taxon>Malaxideae</taxon>
        <taxon>Dendrobiinae</taxon>
        <taxon>Dendrobium</taxon>
    </lineage>
</organism>
<dbReference type="GO" id="GO:0042054">
    <property type="term" value="F:histone methyltransferase activity"/>
    <property type="evidence" value="ECO:0007669"/>
    <property type="project" value="TreeGrafter"/>
</dbReference>
<dbReference type="GO" id="GO:0003690">
    <property type="term" value="F:double-stranded DNA binding"/>
    <property type="evidence" value="ECO:0007669"/>
    <property type="project" value="TreeGrafter"/>
</dbReference>
<dbReference type="GO" id="GO:0005634">
    <property type="term" value="C:nucleus"/>
    <property type="evidence" value="ECO:0007669"/>
    <property type="project" value="UniProtKB-SubCell"/>
</dbReference>
<name>A0A2I0VIM2_9ASPA</name>
<dbReference type="InterPro" id="IPR003105">
    <property type="entry name" value="SRA_YDG"/>
</dbReference>
<dbReference type="STRING" id="906689.A0A2I0VIM2"/>
<dbReference type="PANTHER" id="PTHR45660:SF46">
    <property type="entry name" value="HISTONE-LYSINE N-METHYLTRANSFERASE, H3 LYSINE-9 SPECIFIC SUVH6"/>
    <property type="match status" value="1"/>
</dbReference>
<evidence type="ECO:0000313" key="6">
    <source>
        <dbReference type="Proteomes" id="UP000233837"/>
    </source>
</evidence>
<keyword evidence="6" id="KW-1185">Reference proteome</keyword>
<sequence length="258" mass="29112">MRCSSTAIRRRESDGDSDAANTVHHTLRLFRAVCRHLSLRADPCLAAIAPIRRVDLKAAEILKANGRLPVHPPPALLGAVPGVEVGDEFIYRIELAIVRLHRPPENGIDYDTVTGLATSIVVSDRFLDSWNVSDGLLSYIGMGGFGGRKVEPKDQKMEKGNLALKRSMDAKKPVRVIYGIRDFKRNTASVFFYDGLYIVEECKKVIGSNDCFLFEFQLRRMEGQRRCDKWETLFEKKKVWGWKQLRSACDSGKKVLAK</sequence>
<dbReference type="SMART" id="SM00466">
    <property type="entry name" value="SRA"/>
    <property type="match status" value="1"/>
</dbReference>
<proteinExistence type="predicted"/>
<evidence type="ECO:0000313" key="5">
    <source>
        <dbReference type="EMBL" id="PKU63260.1"/>
    </source>
</evidence>
<dbReference type="PANTHER" id="PTHR45660">
    <property type="entry name" value="HISTONE-LYSINE N-METHYLTRANSFERASE SETMAR"/>
    <property type="match status" value="1"/>
</dbReference>
<evidence type="ECO:0000256" key="1">
    <source>
        <dbReference type="ARBA" id="ARBA00004286"/>
    </source>
</evidence>
<protein>
    <submittedName>
        <fullName evidence="5">Histone-lysine N-methyltransferase, H3 lysine-9 specific SUVH5</fullName>
    </submittedName>
</protein>
<accession>A0A2I0VIM2</accession>
<keyword evidence="5" id="KW-0808">Transferase</keyword>
<dbReference type="InterPro" id="IPR036987">
    <property type="entry name" value="SRA-YDG_sf"/>
</dbReference>
<dbReference type="InterPro" id="IPR015947">
    <property type="entry name" value="PUA-like_sf"/>
</dbReference>
<reference evidence="5 6" key="2">
    <citation type="journal article" date="2017" name="Nature">
        <title>The Apostasia genome and the evolution of orchids.</title>
        <authorList>
            <person name="Zhang G.Q."/>
            <person name="Liu K.W."/>
            <person name="Li Z."/>
            <person name="Lohaus R."/>
            <person name="Hsiao Y.Y."/>
            <person name="Niu S.C."/>
            <person name="Wang J.Y."/>
            <person name="Lin Y.C."/>
            <person name="Xu Q."/>
            <person name="Chen L.J."/>
            <person name="Yoshida K."/>
            <person name="Fujiwara S."/>
            <person name="Wang Z.W."/>
            <person name="Zhang Y.Q."/>
            <person name="Mitsuda N."/>
            <person name="Wang M."/>
            <person name="Liu G.H."/>
            <person name="Pecoraro L."/>
            <person name="Huang H.X."/>
            <person name="Xiao X.J."/>
            <person name="Lin M."/>
            <person name="Wu X.Y."/>
            <person name="Wu W.L."/>
            <person name="Chen Y.Y."/>
            <person name="Chang S.B."/>
            <person name="Sakamoto S."/>
            <person name="Ohme-Takagi M."/>
            <person name="Yagi M."/>
            <person name="Zeng S.J."/>
            <person name="Shen C.Y."/>
            <person name="Yeh C.M."/>
            <person name="Luo Y.B."/>
            <person name="Tsai W.C."/>
            <person name="Van de Peer Y."/>
            <person name="Liu Z.J."/>
        </authorList>
    </citation>
    <scope>NUCLEOTIDE SEQUENCE [LARGE SCALE GENOMIC DNA]</scope>
    <source>
        <tissue evidence="5">The whole plant</tissue>
    </source>
</reference>
<comment type="subcellular location">
    <subcellularLocation>
        <location evidence="1">Chromosome</location>
    </subcellularLocation>
    <subcellularLocation>
        <location evidence="3">Nucleus</location>
    </subcellularLocation>
</comment>
<dbReference type="Pfam" id="PF02182">
    <property type="entry name" value="SAD_SRA"/>
    <property type="match status" value="1"/>
</dbReference>
<dbReference type="Gene3D" id="2.30.280.10">
    <property type="entry name" value="SRA-YDG"/>
    <property type="match status" value="1"/>
</dbReference>
<keyword evidence="2 3" id="KW-0539">Nucleus</keyword>
<dbReference type="GO" id="GO:0032259">
    <property type="term" value="P:methylation"/>
    <property type="evidence" value="ECO:0007669"/>
    <property type="project" value="UniProtKB-KW"/>
</dbReference>
<dbReference type="SUPFAM" id="SSF88697">
    <property type="entry name" value="PUA domain-like"/>
    <property type="match status" value="1"/>
</dbReference>
<dbReference type="PROSITE" id="PS51015">
    <property type="entry name" value="YDG"/>
    <property type="match status" value="1"/>
</dbReference>
<gene>
    <name evidence="5" type="primary">SUVH5</name>
    <name evidence="5" type="ORF">MA16_Dca014726</name>
</gene>
<evidence type="ECO:0000256" key="2">
    <source>
        <dbReference type="ARBA" id="ARBA00023242"/>
    </source>
</evidence>
<dbReference type="GO" id="GO:0005694">
    <property type="term" value="C:chromosome"/>
    <property type="evidence" value="ECO:0007669"/>
    <property type="project" value="UniProtKB-SubCell"/>
</dbReference>
<dbReference type="OrthoDB" id="728112at2759"/>
<dbReference type="Proteomes" id="UP000233837">
    <property type="component" value="Unassembled WGS sequence"/>
</dbReference>
<dbReference type="EMBL" id="KZ503505">
    <property type="protein sequence ID" value="PKU63260.1"/>
    <property type="molecule type" value="Genomic_DNA"/>
</dbReference>
<keyword evidence="5" id="KW-0489">Methyltransferase</keyword>
<dbReference type="InterPro" id="IPR051357">
    <property type="entry name" value="H3K9_HMTase_SUVAR3-9"/>
</dbReference>
<evidence type="ECO:0000259" key="4">
    <source>
        <dbReference type="PROSITE" id="PS51015"/>
    </source>
</evidence>
<reference evidence="5 6" key="1">
    <citation type="journal article" date="2016" name="Sci. Rep.">
        <title>The Dendrobium catenatum Lindl. genome sequence provides insights into polysaccharide synthase, floral development and adaptive evolution.</title>
        <authorList>
            <person name="Zhang G.Q."/>
            <person name="Xu Q."/>
            <person name="Bian C."/>
            <person name="Tsai W.C."/>
            <person name="Yeh C.M."/>
            <person name="Liu K.W."/>
            <person name="Yoshida K."/>
            <person name="Zhang L.S."/>
            <person name="Chang S.B."/>
            <person name="Chen F."/>
            <person name="Shi Y."/>
            <person name="Su Y.Y."/>
            <person name="Zhang Y.Q."/>
            <person name="Chen L.J."/>
            <person name="Yin Y."/>
            <person name="Lin M."/>
            <person name="Huang H."/>
            <person name="Deng H."/>
            <person name="Wang Z.W."/>
            <person name="Zhu S.L."/>
            <person name="Zhao X."/>
            <person name="Deng C."/>
            <person name="Niu S.C."/>
            <person name="Huang J."/>
            <person name="Wang M."/>
            <person name="Liu G.H."/>
            <person name="Yang H.J."/>
            <person name="Xiao X.J."/>
            <person name="Hsiao Y.Y."/>
            <person name="Wu W.L."/>
            <person name="Chen Y.Y."/>
            <person name="Mitsuda N."/>
            <person name="Ohme-Takagi M."/>
            <person name="Luo Y.B."/>
            <person name="Van de Peer Y."/>
            <person name="Liu Z.J."/>
        </authorList>
    </citation>
    <scope>NUCLEOTIDE SEQUENCE [LARGE SCALE GENOMIC DNA]</scope>
    <source>
        <tissue evidence="5">The whole plant</tissue>
    </source>
</reference>
<dbReference type="AlphaFoldDB" id="A0A2I0VIM2"/>
<evidence type="ECO:0000256" key="3">
    <source>
        <dbReference type="PROSITE-ProRule" id="PRU00358"/>
    </source>
</evidence>
<feature type="domain" description="YDG" evidence="4">
    <location>
        <begin position="78"/>
        <end position="220"/>
    </location>
</feature>